<reference evidence="2" key="1">
    <citation type="submission" date="2025-08" db="UniProtKB">
        <authorList>
            <consortium name="RefSeq"/>
        </authorList>
    </citation>
    <scope>IDENTIFICATION</scope>
</reference>
<protein>
    <submittedName>
        <fullName evidence="2">Abl interactor 2 isoform X26</fullName>
    </submittedName>
</protein>
<organism evidence="1 2">
    <name type="scientific">Castor canadensis</name>
    <name type="common">American beaver</name>
    <dbReference type="NCBI Taxonomy" id="51338"/>
    <lineage>
        <taxon>Eukaryota</taxon>
        <taxon>Metazoa</taxon>
        <taxon>Chordata</taxon>
        <taxon>Craniata</taxon>
        <taxon>Vertebrata</taxon>
        <taxon>Euteleostomi</taxon>
        <taxon>Mammalia</taxon>
        <taxon>Eutheria</taxon>
        <taxon>Euarchontoglires</taxon>
        <taxon>Glires</taxon>
        <taxon>Rodentia</taxon>
        <taxon>Castorimorpha</taxon>
        <taxon>Castoridae</taxon>
        <taxon>Castor</taxon>
    </lineage>
</organism>
<accession>A0AC58MDW7</accession>
<name>A0AC58MDW7_CASCN</name>
<dbReference type="Proteomes" id="UP001732720">
    <property type="component" value="Chromosome 4"/>
</dbReference>
<proteinExistence type="predicted"/>
<evidence type="ECO:0000313" key="2">
    <source>
        <dbReference type="RefSeq" id="XP_073927595.1"/>
    </source>
</evidence>
<evidence type="ECO:0000313" key="1">
    <source>
        <dbReference type="Proteomes" id="UP001732720"/>
    </source>
</evidence>
<dbReference type="RefSeq" id="XP_073927595.1">
    <property type="nucleotide sequence ID" value="XM_074071494.1"/>
</dbReference>
<sequence length="425" mass="46789">MAELQMLLEEEIPGGRRALFDSYTNLERVADYCENNYIQSTDKQRALEETKAYTTQSLASVAYLINTLANNVLQMLDIQASQLRRMESSINHISQTVDIHKEKVARREIGILTTNKNTSRTHKIIAPANLERPVRYIRKPIDYTILDDIGHGVKVSTQNMKMGGLPRTTPPTQKPPSPPMSGKGTLGSGSSGGSHPSSRSSSRENSGSGSVGVPIAVPTPSPPSVFPGHPVQFYSMNRPASRHTPPTIGGSLPYRRPPSITSQTSLQTQMNGGPFYSQNPVSLAPPPPSILQVTPQLPLMGFVARVQENISDTPPPPPPVEEPVFDESPPPPPPPEDYEEEEAAVVEYSDPYAEEDPPWAPRSYLEKVVAIYDYTKDKEDELSFQEGAIIYVIKKNDDGWYEGVMNGVTGLFPGNYVESIMHYSE</sequence>
<keyword evidence="1" id="KW-1185">Reference proteome</keyword>
<gene>
    <name evidence="2" type="primary">Abi2</name>
</gene>